<keyword evidence="3" id="KW-1185">Reference proteome</keyword>
<dbReference type="AlphaFoldDB" id="A0A239B223"/>
<feature type="compositionally biased region" description="Basic and acidic residues" evidence="1">
    <location>
        <begin position="57"/>
        <end position="82"/>
    </location>
</feature>
<dbReference type="EMBL" id="FZNS01000017">
    <property type="protein sequence ID" value="SNS01284.1"/>
    <property type="molecule type" value="Genomic_DNA"/>
</dbReference>
<reference evidence="3" key="1">
    <citation type="submission" date="2017-06" db="EMBL/GenBank/DDBJ databases">
        <authorList>
            <person name="Varghese N."/>
            <person name="Submissions S."/>
        </authorList>
    </citation>
    <scope>NUCLEOTIDE SEQUENCE [LARGE SCALE GENOMIC DNA]</scope>
    <source>
        <strain evidence="3">DSM 28041</strain>
    </source>
</reference>
<protein>
    <submittedName>
        <fullName evidence="2">Uncharacterized protein</fullName>
    </submittedName>
</protein>
<evidence type="ECO:0000313" key="3">
    <source>
        <dbReference type="Proteomes" id="UP000198310"/>
    </source>
</evidence>
<feature type="compositionally biased region" description="Polar residues" evidence="1">
    <location>
        <begin position="1"/>
        <end position="19"/>
    </location>
</feature>
<sequence>MADTSQNTPENTDATQPNGQEAIYPGNDSQQTVAEQRGPGAQTRGLDPNAMHLHSAAKGDEDYINGDMHKDDSVQKPEQDKL</sequence>
<organism evidence="2 3">
    <name type="scientific">Hymenobacter mucosus</name>
    <dbReference type="NCBI Taxonomy" id="1411120"/>
    <lineage>
        <taxon>Bacteria</taxon>
        <taxon>Pseudomonadati</taxon>
        <taxon>Bacteroidota</taxon>
        <taxon>Cytophagia</taxon>
        <taxon>Cytophagales</taxon>
        <taxon>Hymenobacteraceae</taxon>
        <taxon>Hymenobacter</taxon>
    </lineage>
</organism>
<accession>A0A239B223</accession>
<name>A0A239B223_9BACT</name>
<evidence type="ECO:0000313" key="2">
    <source>
        <dbReference type="EMBL" id="SNS01284.1"/>
    </source>
</evidence>
<dbReference type="Proteomes" id="UP000198310">
    <property type="component" value="Unassembled WGS sequence"/>
</dbReference>
<dbReference type="RefSeq" id="WP_045689175.1">
    <property type="nucleotide sequence ID" value="NZ_FZNS01000017.1"/>
</dbReference>
<evidence type="ECO:0000256" key="1">
    <source>
        <dbReference type="SAM" id="MobiDB-lite"/>
    </source>
</evidence>
<feature type="region of interest" description="Disordered" evidence="1">
    <location>
        <begin position="1"/>
        <end position="82"/>
    </location>
</feature>
<gene>
    <name evidence="2" type="ORF">SAMN06269173_11710</name>
</gene>
<proteinExistence type="predicted"/>